<dbReference type="InterPro" id="IPR002347">
    <property type="entry name" value="SDR_fam"/>
</dbReference>
<dbReference type="GO" id="GO:0016491">
    <property type="term" value="F:oxidoreductase activity"/>
    <property type="evidence" value="ECO:0007669"/>
    <property type="project" value="UniProtKB-KW"/>
</dbReference>
<evidence type="ECO:0000256" key="1">
    <source>
        <dbReference type="ARBA" id="ARBA00006484"/>
    </source>
</evidence>
<accession>A0A8J7GJ62</accession>
<name>A0A8J7GJ62_9ACTN</name>
<dbReference type="Proteomes" id="UP000622552">
    <property type="component" value="Unassembled WGS sequence"/>
</dbReference>
<dbReference type="CDD" id="cd05233">
    <property type="entry name" value="SDR_c"/>
    <property type="match status" value="1"/>
</dbReference>
<comment type="caution">
    <text evidence="3">The sequence shown here is derived from an EMBL/GenBank/DDBJ whole genome shotgun (WGS) entry which is preliminary data.</text>
</comment>
<reference evidence="3" key="1">
    <citation type="submission" date="2020-11" db="EMBL/GenBank/DDBJ databases">
        <title>Sequencing the genomes of 1000 actinobacteria strains.</title>
        <authorList>
            <person name="Klenk H.-P."/>
        </authorList>
    </citation>
    <scope>NUCLEOTIDE SEQUENCE</scope>
    <source>
        <strain evidence="3">DSM 45356</strain>
    </source>
</reference>
<comment type="similarity">
    <text evidence="1">Belongs to the short-chain dehydrogenases/reductases (SDR) family.</text>
</comment>
<dbReference type="EMBL" id="JADOUF010000001">
    <property type="protein sequence ID" value="MBG6138505.1"/>
    <property type="molecule type" value="Genomic_DNA"/>
</dbReference>
<evidence type="ECO:0000313" key="4">
    <source>
        <dbReference type="Proteomes" id="UP000622552"/>
    </source>
</evidence>
<dbReference type="PANTHER" id="PTHR43669:SF3">
    <property type="entry name" value="ALCOHOL DEHYDROGENASE, PUTATIVE (AFU_ORTHOLOGUE AFUA_3G03445)-RELATED"/>
    <property type="match status" value="1"/>
</dbReference>
<gene>
    <name evidence="3" type="ORF">IW245_004699</name>
</gene>
<dbReference type="FunFam" id="3.40.50.720:FF:000084">
    <property type="entry name" value="Short-chain dehydrogenase reductase"/>
    <property type="match status" value="1"/>
</dbReference>
<dbReference type="Pfam" id="PF13561">
    <property type="entry name" value="adh_short_C2"/>
    <property type="match status" value="1"/>
</dbReference>
<organism evidence="3 4">
    <name type="scientific">Longispora fulva</name>
    <dbReference type="NCBI Taxonomy" id="619741"/>
    <lineage>
        <taxon>Bacteria</taxon>
        <taxon>Bacillati</taxon>
        <taxon>Actinomycetota</taxon>
        <taxon>Actinomycetes</taxon>
        <taxon>Micromonosporales</taxon>
        <taxon>Micromonosporaceae</taxon>
        <taxon>Longispora</taxon>
    </lineage>
</organism>
<dbReference type="Gene3D" id="3.40.50.720">
    <property type="entry name" value="NAD(P)-binding Rossmann-like Domain"/>
    <property type="match status" value="1"/>
</dbReference>
<proteinExistence type="inferred from homology"/>
<evidence type="ECO:0000256" key="2">
    <source>
        <dbReference type="ARBA" id="ARBA00023002"/>
    </source>
</evidence>
<dbReference type="SUPFAM" id="SSF51735">
    <property type="entry name" value="NAD(P)-binding Rossmann-fold domains"/>
    <property type="match status" value="1"/>
</dbReference>
<dbReference type="PANTHER" id="PTHR43669">
    <property type="entry name" value="5-KETO-D-GLUCONATE 5-REDUCTASE"/>
    <property type="match status" value="1"/>
</dbReference>
<dbReference type="InterPro" id="IPR036291">
    <property type="entry name" value="NAD(P)-bd_dom_sf"/>
</dbReference>
<evidence type="ECO:0000313" key="3">
    <source>
        <dbReference type="EMBL" id="MBG6138505.1"/>
    </source>
</evidence>
<keyword evidence="2" id="KW-0560">Oxidoreductase</keyword>
<dbReference type="AlphaFoldDB" id="A0A8J7GJ62"/>
<keyword evidence="4" id="KW-1185">Reference proteome</keyword>
<sequence>MRRFDGRVAFVTGAAHGIGRAIAIRLAAEGAAVVVADLDGEAAGALARTLAEHGGGALATHCDVRDREAVRSAVAAAATRFGRLDVLVNNVGVAGEWDFEKAGDDEWAQQSDPTLGGAVRCVQEALPHLLRAPGGGSVVSIGSVNGLAAFGGEAYSAAKAGLVSLTQNLALRYGRRGRELLGTGPGWVRFNLVAPGTVRTRVWEGRPEELESFAKQYPLGRVGEPEDIAAAVAFLASADAAWITGVVLPVDGGITAGHPAFFYDLR</sequence>
<dbReference type="PRINTS" id="PR00080">
    <property type="entry name" value="SDRFAMILY"/>
</dbReference>
<dbReference type="PRINTS" id="PR00081">
    <property type="entry name" value="GDHRDH"/>
</dbReference>
<dbReference type="RefSeq" id="WP_197005254.1">
    <property type="nucleotide sequence ID" value="NZ_BONS01000025.1"/>
</dbReference>
<protein>
    <submittedName>
        <fullName evidence="3">NAD(P)-dependent dehydrogenase (Short-subunit alcohol dehydrogenase family)</fullName>
    </submittedName>
</protein>